<feature type="compositionally biased region" description="Polar residues" evidence="1">
    <location>
        <begin position="13"/>
        <end position="30"/>
    </location>
</feature>
<dbReference type="EMBL" id="JAFEMO010000007">
    <property type="protein sequence ID" value="KAH7568057.1"/>
    <property type="molecule type" value="Genomic_DNA"/>
</dbReference>
<name>A0ABQ8HUP2_9ROSI</name>
<keyword evidence="3" id="KW-1185">Reference proteome</keyword>
<accession>A0ABQ8HUP2</accession>
<reference evidence="2 3" key="1">
    <citation type="submission" date="2021-02" db="EMBL/GenBank/DDBJ databases">
        <title>Plant Genome Project.</title>
        <authorList>
            <person name="Zhang R.-G."/>
        </authorList>
    </citation>
    <scope>NUCLEOTIDE SEQUENCE [LARGE SCALE GENOMIC DNA]</scope>
    <source>
        <tissue evidence="2">Leaves</tissue>
    </source>
</reference>
<dbReference type="Proteomes" id="UP000827721">
    <property type="component" value="Unassembled WGS sequence"/>
</dbReference>
<protein>
    <submittedName>
        <fullName evidence="2">Uncharacterized protein</fullName>
    </submittedName>
</protein>
<evidence type="ECO:0000313" key="2">
    <source>
        <dbReference type="EMBL" id="KAH7568057.1"/>
    </source>
</evidence>
<evidence type="ECO:0000313" key="3">
    <source>
        <dbReference type="Proteomes" id="UP000827721"/>
    </source>
</evidence>
<organism evidence="2 3">
    <name type="scientific">Xanthoceras sorbifolium</name>
    <dbReference type="NCBI Taxonomy" id="99658"/>
    <lineage>
        <taxon>Eukaryota</taxon>
        <taxon>Viridiplantae</taxon>
        <taxon>Streptophyta</taxon>
        <taxon>Embryophyta</taxon>
        <taxon>Tracheophyta</taxon>
        <taxon>Spermatophyta</taxon>
        <taxon>Magnoliopsida</taxon>
        <taxon>eudicotyledons</taxon>
        <taxon>Gunneridae</taxon>
        <taxon>Pentapetalae</taxon>
        <taxon>rosids</taxon>
        <taxon>malvids</taxon>
        <taxon>Sapindales</taxon>
        <taxon>Sapindaceae</taxon>
        <taxon>Xanthoceroideae</taxon>
        <taxon>Xanthoceras</taxon>
    </lineage>
</organism>
<feature type="compositionally biased region" description="Basic and acidic residues" evidence="1">
    <location>
        <begin position="1"/>
        <end position="12"/>
    </location>
</feature>
<comment type="caution">
    <text evidence="2">The sequence shown here is derived from an EMBL/GenBank/DDBJ whole genome shotgun (WGS) entry which is preliminary data.</text>
</comment>
<proteinExistence type="predicted"/>
<evidence type="ECO:0000256" key="1">
    <source>
        <dbReference type="SAM" id="MobiDB-lite"/>
    </source>
</evidence>
<gene>
    <name evidence="2" type="ORF">JRO89_XS07G0225000</name>
</gene>
<feature type="region of interest" description="Disordered" evidence="1">
    <location>
        <begin position="1"/>
        <end position="30"/>
    </location>
</feature>
<sequence length="89" mass="10511">MSLSNNRKDSSYRRNTFRPSFWNRSHAPNRSGTPIFHMKLLLQENNDDLLKSTLDLLEEKHNGATVRVAAYQQRIARYYNKNVKVLVFK</sequence>